<proteinExistence type="predicted"/>
<dbReference type="Gramene" id="TraesLAC7A03G03940720.1">
    <property type="protein sequence ID" value="TraesLAC7A03G03940720.1"/>
    <property type="gene ID" value="TraesLAC7A03G03940720"/>
</dbReference>
<evidence type="ECO:0000313" key="3">
    <source>
        <dbReference type="Proteomes" id="UP000019116"/>
    </source>
</evidence>
<dbReference type="Proteomes" id="UP000019116">
    <property type="component" value="Chromosome 7A"/>
</dbReference>
<feature type="compositionally biased region" description="Low complexity" evidence="1">
    <location>
        <begin position="34"/>
        <end position="55"/>
    </location>
</feature>
<dbReference type="Gramene" id="TraesSYM7A03G03940980.1">
    <property type="protein sequence ID" value="TraesSYM7A03G03940980.1"/>
    <property type="gene ID" value="TraesSYM7A03G03940980"/>
</dbReference>
<dbReference type="Gramene" id="TraesCAD_scaffold_034008_01G000400.1">
    <property type="protein sequence ID" value="TraesCAD_scaffold_034008_01G000400.1"/>
    <property type="gene ID" value="TraesCAD_scaffold_034008_01G000400"/>
</dbReference>
<feature type="compositionally biased region" description="Basic and acidic residues" evidence="1">
    <location>
        <begin position="56"/>
        <end position="82"/>
    </location>
</feature>
<evidence type="ECO:0000313" key="2">
    <source>
        <dbReference type="EnsemblPlants" id="TraesCS7A02G435100.1"/>
    </source>
</evidence>
<keyword evidence="3" id="KW-1185">Reference proteome</keyword>
<accession>A0A3B6RPE5</accession>
<feature type="region of interest" description="Disordered" evidence="1">
    <location>
        <begin position="24"/>
        <end position="101"/>
    </location>
</feature>
<reference evidence="2" key="1">
    <citation type="submission" date="2018-08" db="EMBL/GenBank/DDBJ databases">
        <authorList>
            <person name="Rossello M."/>
        </authorList>
    </citation>
    <scope>NUCLEOTIDE SEQUENCE [LARGE SCALE GENOMIC DNA]</scope>
    <source>
        <strain evidence="2">cv. Chinese Spring</strain>
    </source>
</reference>
<dbReference type="Gramene" id="TraesJUL7A03G04023450.1">
    <property type="protein sequence ID" value="TraesJUL7A03G04023450.1"/>
    <property type="gene ID" value="TraesJUL7A03G04023450"/>
</dbReference>
<dbReference type="Gramene" id="TraesNOR7A03G04030410.1">
    <property type="protein sequence ID" value="TraesNOR7A03G04030410.1"/>
    <property type="gene ID" value="TraesNOR7A03G04030410"/>
</dbReference>
<dbReference type="Gramene" id="TraesCS7A02G435100.1">
    <property type="protein sequence ID" value="TraesCS7A02G435100.1"/>
    <property type="gene ID" value="TraesCS7A02G435100"/>
</dbReference>
<organism evidence="2">
    <name type="scientific">Triticum aestivum</name>
    <name type="common">Wheat</name>
    <dbReference type="NCBI Taxonomy" id="4565"/>
    <lineage>
        <taxon>Eukaryota</taxon>
        <taxon>Viridiplantae</taxon>
        <taxon>Streptophyta</taxon>
        <taxon>Embryophyta</taxon>
        <taxon>Tracheophyta</taxon>
        <taxon>Spermatophyta</taxon>
        <taxon>Magnoliopsida</taxon>
        <taxon>Liliopsida</taxon>
        <taxon>Poales</taxon>
        <taxon>Poaceae</taxon>
        <taxon>BOP clade</taxon>
        <taxon>Pooideae</taxon>
        <taxon>Triticodae</taxon>
        <taxon>Triticeae</taxon>
        <taxon>Triticinae</taxon>
        <taxon>Triticum</taxon>
    </lineage>
</organism>
<dbReference type="Gramene" id="TraesWEE_scaffold_025982_01G000400.1">
    <property type="protein sequence ID" value="TraesWEE_scaffold_025982_01G000400.1"/>
    <property type="gene ID" value="TraesWEE_scaffold_025982_01G000400"/>
</dbReference>
<dbReference type="Gramene" id="TraesJAG7A03G03968830.1">
    <property type="protein sequence ID" value="TraesJAG7A03G03968830.1"/>
    <property type="gene ID" value="TraesJAG7A03G03968830"/>
</dbReference>
<dbReference type="Gramene" id="TraesCLE_scaffold_058656_01G000100.1">
    <property type="protein sequence ID" value="TraesCLE_scaffold_058656_01G000100.1"/>
    <property type="gene ID" value="TraesCLE_scaffold_058656_01G000100"/>
</dbReference>
<sequence>MSSGEATTSAVAAAASVPELIVVGAGRRRRDWTVPAGPAAAGDAAVDAQVGAADAGGRREEALQERRRDPGAPEDTALRLESHPQQIKGVDGLDGHRASRQ</sequence>
<name>A0A3B6RPE5_WHEAT</name>
<evidence type="ECO:0000256" key="1">
    <source>
        <dbReference type="SAM" id="MobiDB-lite"/>
    </source>
</evidence>
<reference evidence="2" key="2">
    <citation type="submission" date="2018-10" db="UniProtKB">
        <authorList>
            <consortium name="EnsemblPlants"/>
        </authorList>
    </citation>
    <scope>IDENTIFICATION</scope>
</reference>
<dbReference type="EnsemblPlants" id="TraesCS7A02G435100.1">
    <property type="protein sequence ID" value="TraesCS7A02G435100.1"/>
    <property type="gene ID" value="TraesCS7A02G435100"/>
</dbReference>
<protein>
    <submittedName>
        <fullName evidence="2">Uncharacterized protein</fullName>
    </submittedName>
</protein>
<dbReference type="AlphaFoldDB" id="A0A3B6RPE5"/>
<dbReference type="Gramene" id="TraesCS7A03G1053800.1">
    <property type="protein sequence ID" value="TraesCS7A03G1053800.1.CDS"/>
    <property type="gene ID" value="TraesCS7A03G1053800"/>
</dbReference>
<dbReference type="Gramene" id="TraesMAC7A03G03985070.1">
    <property type="protein sequence ID" value="TraesMAC7A03G03985070.1"/>
    <property type="gene ID" value="TraesMAC7A03G03985070"/>
</dbReference>
<feature type="compositionally biased region" description="Basic and acidic residues" evidence="1">
    <location>
        <begin position="91"/>
        <end position="101"/>
    </location>
</feature>
<dbReference type="Gramene" id="TraesLDM7A03G03990300.1">
    <property type="protein sequence ID" value="TraesLDM7A03G03990300.1"/>
    <property type="gene ID" value="TraesLDM7A03G03990300"/>
</dbReference>
<dbReference type="Gramene" id="TraesARI7A03G03960650.1">
    <property type="protein sequence ID" value="TraesARI7A03G03960650.1"/>
    <property type="gene ID" value="TraesARI7A03G03960650"/>
</dbReference>
<dbReference type="Gramene" id="TraesRN7A0101039000.1">
    <property type="protein sequence ID" value="TraesRN7A0101039000.1"/>
    <property type="gene ID" value="TraesRN7A0101039000"/>
</dbReference>